<feature type="non-terminal residue" evidence="1">
    <location>
        <position position="1"/>
    </location>
</feature>
<protein>
    <submittedName>
        <fullName evidence="1">Uncharacterized protein</fullName>
    </submittedName>
</protein>
<proteinExistence type="predicted"/>
<dbReference type="EMBL" id="JAHRHJ020000009">
    <property type="protein sequence ID" value="KAH9300623.1"/>
    <property type="molecule type" value="Genomic_DNA"/>
</dbReference>
<dbReference type="AlphaFoldDB" id="A0AA38FFQ2"/>
<keyword evidence="2" id="KW-1185">Reference proteome</keyword>
<reference evidence="1 2" key="1">
    <citation type="journal article" date="2021" name="Nat. Plants">
        <title>The Taxus genome provides insights into paclitaxel biosynthesis.</title>
        <authorList>
            <person name="Xiong X."/>
            <person name="Gou J."/>
            <person name="Liao Q."/>
            <person name="Li Y."/>
            <person name="Zhou Q."/>
            <person name="Bi G."/>
            <person name="Li C."/>
            <person name="Du R."/>
            <person name="Wang X."/>
            <person name="Sun T."/>
            <person name="Guo L."/>
            <person name="Liang H."/>
            <person name="Lu P."/>
            <person name="Wu Y."/>
            <person name="Zhang Z."/>
            <person name="Ro D.K."/>
            <person name="Shang Y."/>
            <person name="Huang S."/>
            <person name="Yan J."/>
        </authorList>
    </citation>
    <scope>NUCLEOTIDE SEQUENCE [LARGE SCALE GENOMIC DNA]</scope>
    <source>
        <strain evidence="1">Ta-2019</strain>
    </source>
</reference>
<evidence type="ECO:0000313" key="2">
    <source>
        <dbReference type="Proteomes" id="UP000824469"/>
    </source>
</evidence>
<dbReference type="Proteomes" id="UP000824469">
    <property type="component" value="Unassembled WGS sequence"/>
</dbReference>
<evidence type="ECO:0000313" key="1">
    <source>
        <dbReference type="EMBL" id="KAH9300623.1"/>
    </source>
</evidence>
<name>A0AA38FFQ2_TAXCH</name>
<organism evidence="1 2">
    <name type="scientific">Taxus chinensis</name>
    <name type="common">Chinese yew</name>
    <name type="synonym">Taxus wallichiana var. chinensis</name>
    <dbReference type="NCBI Taxonomy" id="29808"/>
    <lineage>
        <taxon>Eukaryota</taxon>
        <taxon>Viridiplantae</taxon>
        <taxon>Streptophyta</taxon>
        <taxon>Embryophyta</taxon>
        <taxon>Tracheophyta</taxon>
        <taxon>Spermatophyta</taxon>
        <taxon>Pinopsida</taxon>
        <taxon>Pinidae</taxon>
        <taxon>Conifers II</taxon>
        <taxon>Cupressales</taxon>
        <taxon>Taxaceae</taxon>
        <taxon>Taxus</taxon>
    </lineage>
</organism>
<accession>A0AA38FFQ2</accession>
<gene>
    <name evidence="1" type="ORF">KI387_012206</name>
</gene>
<comment type="caution">
    <text evidence="1">The sequence shown here is derived from an EMBL/GenBank/DDBJ whole genome shotgun (WGS) entry which is preliminary data.</text>
</comment>
<sequence length="129" mass="13965">VLGIKRLSFGVIESNGEGSPRFRSCGGSPGFYSRGGSAGFQGARVVGRLHVLLMPTLLRRLFIIALHSWGRNRSGIRASSLEMDGLCCAWQKYERGFSCGEGLGAYKCLLFAFLRVSFHAGLDSSCSLL</sequence>
<feature type="non-terminal residue" evidence="1">
    <location>
        <position position="129"/>
    </location>
</feature>